<dbReference type="SUPFAM" id="SSF54171">
    <property type="entry name" value="DNA-binding domain"/>
    <property type="match status" value="3"/>
</dbReference>
<evidence type="ECO:0000256" key="6">
    <source>
        <dbReference type="SAM" id="MobiDB-lite"/>
    </source>
</evidence>
<feature type="compositionally biased region" description="Polar residues" evidence="6">
    <location>
        <begin position="378"/>
        <end position="388"/>
    </location>
</feature>
<keyword evidence="2" id="KW-0805">Transcription regulation</keyword>
<dbReference type="AlphaFoldDB" id="A0A9R0J8J2"/>
<keyword evidence="9" id="KW-1185">Reference proteome</keyword>
<feature type="region of interest" description="Disordered" evidence="6">
    <location>
        <begin position="252"/>
        <end position="507"/>
    </location>
</feature>
<feature type="region of interest" description="Disordered" evidence="6">
    <location>
        <begin position="131"/>
        <end position="166"/>
    </location>
</feature>
<keyword evidence="4" id="KW-0804">Transcription</keyword>
<feature type="compositionally biased region" description="Polar residues" evidence="6">
    <location>
        <begin position="342"/>
        <end position="367"/>
    </location>
</feature>
<feature type="compositionally biased region" description="Polar residues" evidence="6">
    <location>
        <begin position="486"/>
        <end position="505"/>
    </location>
</feature>
<comment type="subcellular location">
    <subcellularLocation>
        <location evidence="1">Nucleus</location>
    </subcellularLocation>
</comment>
<proteinExistence type="predicted"/>
<feature type="compositionally biased region" description="Polar residues" evidence="6">
    <location>
        <begin position="252"/>
        <end position="263"/>
    </location>
</feature>
<dbReference type="PROSITE" id="PS50982">
    <property type="entry name" value="MBD"/>
    <property type="match status" value="2"/>
</dbReference>
<gene>
    <name evidence="10" type="primary">LOC110802087</name>
</gene>
<sequence length="980" mass="107592">MVSESNQPDWPPPGWEVKTKRKDGRKIKFYINSTTRQKFYSKPEVLRYLRDECVGDEKIQPTAELAKKSSGEIETHHVEENDFDWLPTGWVLERRIRKSGVRAGTEYKCYIDPSTDTKCFSKPEVLRYLAGSSGQNHRGESGQSSSKRSVDPLSAHKSDLEPNVSQISKTRIRKSLPSENIKVVTERTVDEDLPSGWIKETRIKMIGKKVVKRNPSYIDPVSRLVFRSKAEVLRYLKTGEISRHAYQRKNGSIIGNDSANEMVSTSSKSEETPKSRIIKTHLAGEASSGESIQELPEAVSDEKVEGRRSTRSSARVRPAPIGVSSPKQSTLSPESAPVGVSSPKQSTLSPKSTPVGVSSPNQSTLSPETAPVGVCSPKKSNSQEMNVSSKREETPKRRTRQSIQALPETGGNEEVECRKTRRLSSRLRPALAGAGSSSSKQSTLSPESARNSQEMVVGKPLLENLSGTKETVGMTKHAPSEVQDAGASSSKQSTLSPESASNSQEMVVGKPLLENLFGTEETVVMTKHAPSEVQDAGAEVATLDTSESPAASSGGILPEENAVALAIRGCSNRKGVTGKRKTKDRKLPCVSPRSSKRLAGVDAKVVFDPIPIRATSSNPSRTKPIPSLELVHPNELQEKCEDVDKQELLGSEDEKQHQSVEVNAESVLTTRGEPSNKIDHFPSLEEKDHTLDFNLETVLATEGESSNKIDDLTSQEETHHPPKIVPEIVLGHGEASNKIDEKHHSPKIVPEIELVHGEASNKIDEKHHSQKIVPEIELVHGEASNKISEKHHSPKIVPEIVLVHGEASNKIDDDDDLLTKDTLLIDIDDLQLEQPPPGFSGNTNVEEVSSITVKQSSLEQPIIGGEKLSSTERETEQPQSEFCFPLWSDPCLEFAYKTLTGNLLFDDNQAIQDYLQHQLRTSEENDNNSPCVPFPDDVCTTTTVPKSGETKKVSQLPEEEDVNVTNSNGFGFPRNQADEQ</sequence>
<name>A0A9R0J8J2_SPIOL</name>
<feature type="region of interest" description="Disordered" evidence="6">
    <location>
        <begin position="941"/>
        <end position="980"/>
    </location>
</feature>
<evidence type="ECO:0000313" key="10">
    <source>
        <dbReference type="RefSeq" id="XP_021863197.2"/>
    </source>
</evidence>
<evidence type="ECO:0000313" key="9">
    <source>
        <dbReference type="Proteomes" id="UP000813463"/>
    </source>
</evidence>
<keyword evidence="5" id="KW-0539">Nucleus</keyword>
<evidence type="ECO:0000256" key="3">
    <source>
        <dbReference type="ARBA" id="ARBA00023125"/>
    </source>
</evidence>
<feature type="domain" description="MBD" evidence="8">
    <location>
        <begin position="183"/>
        <end position="253"/>
    </location>
</feature>
<dbReference type="Gene3D" id="3.30.890.10">
    <property type="entry name" value="Methyl-cpg-binding Protein 2, Chain A"/>
    <property type="match status" value="3"/>
</dbReference>
<protein>
    <recommendedName>
        <fullName evidence="11">MBD domain-containing protein</fullName>
    </recommendedName>
</protein>
<evidence type="ECO:0000259" key="8">
    <source>
        <dbReference type="PROSITE" id="PS50982"/>
    </source>
</evidence>
<dbReference type="GO" id="GO:0005634">
    <property type="term" value="C:nucleus"/>
    <property type="evidence" value="ECO:0007669"/>
    <property type="project" value="UniProtKB-SubCell"/>
</dbReference>
<reference evidence="9" key="1">
    <citation type="journal article" date="2021" name="Nat. Commun.">
        <title>Genomic analyses provide insights into spinach domestication and the genetic basis of agronomic traits.</title>
        <authorList>
            <person name="Cai X."/>
            <person name="Sun X."/>
            <person name="Xu C."/>
            <person name="Sun H."/>
            <person name="Wang X."/>
            <person name="Ge C."/>
            <person name="Zhang Z."/>
            <person name="Wang Q."/>
            <person name="Fei Z."/>
            <person name="Jiao C."/>
            <person name="Wang Q."/>
        </authorList>
    </citation>
    <scope>NUCLEOTIDE SEQUENCE [LARGE SCALE GENOMIC DNA]</scope>
    <source>
        <strain evidence="9">cv. Varoflay</strain>
    </source>
</reference>
<evidence type="ECO:0000259" key="7">
    <source>
        <dbReference type="PROSITE" id="PS50020"/>
    </source>
</evidence>
<dbReference type="PANTHER" id="PTHR34067">
    <property type="entry name" value="OS04G0193200 PROTEIN"/>
    <property type="match status" value="1"/>
</dbReference>
<dbReference type="Pfam" id="PF01429">
    <property type="entry name" value="MBD"/>
    <property type="match status" value="1"/>
</dbReference>
<accession>A0A9R0J8J2</accession>
<evidence type="ECO:0000256" key="2">
    <source>
        <dbReference type="ARBA" id="ARBA00023015"/>
    </source>
</evidence>
<feature type="region of interest" description="Disordered" evidence="6">
    <location>
        <begin position="535"/>
        <end position="556"/>
    </location>
</feature>
<evidence type="ECO:0000256" key="1">
    <source>
        <dbReference type="ARBA" id="ARBA00004123"/>
    </source>
</evidence>
<feature type="compositionally biased region" description="Polar residues" evidence="6">
    <location>
        <begin position="132"/>
        <end position="147"/>
    </location>
</feature>
<dbReference type="RefSeq" id="XP_021863197.2">
    <property type="nucleotide sequence ID" value="XM_022007505.2"/>
</dbReference>
<dbReference type="GeneID" id="110802087"/>
<dbReference type="InterPro" id="IPR001202">
    <property type="entry name" value="WW_dom"/>
</dbReference>
<feature type="domain" description="WW" evidence="7">
    <location>
        <begin position="12"/>
        <end position="45"/>
    </location>
</feature>
<dbReference type="Proteomes" id="UP000813463">
    <property type="component" value="Chromosome 6"/>
</dbReference>
<dbReference type="InterPro" id="IPR038945">
    <property type="entry name" value="MBD13-like"/>
</dbReference>
<feature type="compositionally biased region" description="Basic and acidic residues" evidence="6">
    <location>
        <begin position="148"/>
        <end position="160"/>
    </location>
</feature>
<dbReference type="PANTHER" id="PTHR34067:SF20">
    <property type="entry name" value="OS08G0206700 PROTEIN"/>
    <property type="match status" value="1"/>
</dbReference>
<dbReference type="GO" id="GO:0003677">
    <property type="term" value="F:DNA binding"/>
    <property type="evidence" value="ECO:0007669"/>
    <property type="project" value="UniProtKB-KW"/>
</dbReference>
<dbReference type="PROSITE" id="PS50020">
    <property type="entry name" value="WW_DOMAIN_2"/>
    <property type="match status" value="1"/>
</dbReference>
<feature type="region of interest" description="Disordered" evidence="6">
    <location>
        <begin position="574"/>
        <end position="594"/>
    </location>
</feature>
<organism evidence="9 10">
    <name type="scientific">Spinacia oleracea</name>
    <name type="common">Spinach</name>
    <dbReference type="NCBI Taxonomy" id="3562"/>
    <lineage>
        <taxon>Eukaryota</taxon>
        <taxon>Viridiplantae</taxon>
        <taxon>Streptophyta</taxon>
        <taxon>Embryophyta</taxon>
        <taxon>Tracheophyta</taxon>
        <taxon>Spermatophyta</taxon>
        <taxon>Magnoliopsida</taxon>
        <taxon>eudicotyledons</taxon>
        <taxon>Gunneridae</taxon>
        <taxon>Pentapetalae</taxon>
        <taxon>Caryophyllales</taxon>
        <taxon>Chenopodiaceae</taxon>
        <taxon>Chenopodioideae</taxon>
        <taxon>Anserineae</taxon>
        <taxon>Spinacia</taxon>
    </lineage>
</organism>
<evidence type="ECO:0008006" key="11">
    <source>
        <dbReference type="Google" id="ProtNLM"/>
    </source>
</evidence>
<dbReference type="InterPro" id="IPR016177">
    <property type="entry name" value="DNA-bd_dom_sf"/>
</dbReference>
<dbReference type="InterPro" id="IPR001739">
    <property type="entry name" value="Methyl_CpG_DNA-bd"/>
</dbReference>
<reference evidence="10" key="2">
    <citation type="submission" date="2025-08" db="UniProtKB">
        <authorList>
            <consortium name="RefSeq"/>
        </authorList>
    </citation>
    <scope>IDENTIFICATION</scope>
    <source>
        <tissue evidence="10">Leaf</tissue>
    </source>
</reference>
<feature type="domain" description="MBD" evidence="8">
    <location>
        <begin position="76"/>
        <end position="149"/>
    </location>
</feature>
<evidence type="ECO:0000256" key="5">
    <source>
        <dbReference type="ARBA" id="ARBA00023242"/>
    </source>
</evidence>
<dbReference type="KEGG" id="soe:110802087"/>
<keyword evidence="3" id="KW-0238">DNA-binding</keyword>
<evidence type="ECO:0000256" key="4">
    <source>
        <dbReference type="ARBA" id="ARBA00023163"/>
    </source>
</evidence>
<feature type="compositionally biased region" description="Polar residues" evidence="6">
    <location>
        <begin position="435"/>
        <end position="454"/>
    </location>
</feature>